<dbReference type="Proteomes" id="UP000746690">
    <property type="component" value="Unassembled WGS sequence"/>
</dbReference>
<dbReference type="EMBL" id="JABBHF010000010">
    <property type="protein sequence ID" value="NMH89118.1"/>
    <property type="molecule type" value="Genomic_DNA"/>
</dbReference>
<sequence>MTEIKTNQYIELYNPLRNNYFPVRILNKTQDGYLALSILTDKEINIYNYQLDTYGYRNIWISEKLLSKLDFKKDSLCYTLNDIIIWECLTGELSDIEHPYYLYEYKSKHLGYAILNETEIERFKNDFKAIEYKSNNDGIKSRYSFANSINDILNHLLELKPEEYSYERFDKIFID</sequence>
<name>A0ABX1S2H9_9FLAO</name>
<reference evidence="1 2" key="1">
    <citation type="submission" date="2020-04" db="EMBL/GenBank/DDBJ databases">
        <title>A Flavivirga sp. nov.</title>
        <authorList>
            <person name="Sun X."/>
        </authorList>
    </citation>
    <scope>NUCLEOTIDE SEQUENCE [LARGE SCALE GENOMIC DNA]</scope>
    <source>
        <strain evidence="1 2">Y03</strain>
    </source>
</reference>
<evidence type="ECO:0000313" key="2">
    <source>
        <dbReference type="Proteomes" id="UP000746690"/>
    </source>
</evidence>
<comment type="caution">
    <text evidence="1">The sequence shown here is derived from an EMBL/GenBank/DDBJ whole genome shotgun (WGS) entry which is preliminary data.</text>
</comment>
<proteinExistence type="predicted"/>
<keyword evidence="2" id="KW-1185">Reference proteome</keyword>
<dbReference type="RefSeq" id="WP_169675792.1">
    <property type="nucleotide sequence ID" value="NZ_JABBHF010000010.1"/>
</dbReference>
<gene>
    <name evidence="1" type="ORF">HHX25_16525</name>
</gene>
<protein>
    <submittedName>
        <fullName evidence="1">Uncharacterized protein</fullName>
    </submittedName>
</protein>
<organism evidence="1 2">
    <name type="scientific">Flavivirga algicola</name>
    <dbReference type="NCBI Taxonomy" id="2729136"/>
    <lineage>
        <taxon>Bacteria</taxon>
        <taxon>Pseudomonadati</taxon>
        <taxon>Bacteroidota</taxon>
        <taxon>Flavobacteriia</taxon>
        <taxon>Flavobacteriales</taxon>
        <taxon>Flavobacteriaceae</taxon>
        <taxon>Flavivirga</taxon>
    </lineage>
</organism>
<accession>A0ABX1S2H9</accession>
<evidence type="ECO:0000313" key="1">
    <source>
        <dbReference type="EMBL" id="NMH89118.1"/>
    </source>
</evidence>